<dbReference type="AlphaFoldDB" id="A0AAE0KFI7"/>
<proteinExistence type="predicted"/>
<organism evidence="2 3">
    <name type="scientific">Lasiosphaeria ovina</name>
    <dbReference type="NCBI Taxonomy" id="92902"/>
    <lineage>
        <taxon>Eukaryota</taxon>
        <taxon>Fungi</taxon>
        <taxon>Dikarya</taxon>
        <taxon>Ascomycota</taxon>
        <taxon>Pezizomycotina</taxon>
        <taxon>Sordariomycetes</taxon>
        <taxon>Sordariomycetidae</taxon>
        <taxon>Sordariales</taxon>
        <taxon>Lasiosphaeriaceae</taxon>
        <taxon>Lasiosphaeria</taxon>
    </lineage>
</organism>
<keyword evidence="3" id="KW-1185">Reference proteome</keyword>
<protein>
    <recommendedName>
        <fullName evidence="4">Killer toxin Kp4 domain-containing protein</fullName>
    </recommendedName>
</protein>
<sequence>MARPCGRPLLVALCLSLSRATRAASWASLNCTEVSFDTLQATREQSRWPVVGPIGVYAYTPSRHCIYLNGSLDGSFAQQNPNEFAGFVAAVQEFQAQSGYLDLDFMHQGKHPWPNVSEPAGHEDIHMVGDGDVRPAECGDFCNGSGLPTVTCTTCRNVVAEATVRDLTNRKVFGSYARSILAYATSSSRHWRGQPG</sequence>
<accession>A0AAE0KFI7</accession>
<gene>
    <name evidence="2" type="ORF">B0T24DRAFT_591463</name>
</gene>
<evidence type="ECO:0000313" key="2">
    <source>
        <dbReference type="EMBL" id="KAK3375759.1"/>
    </source>
</evidence>
<reference evidence="2" key="2">
    <citation type="submission" date="2023-06" db="EMBL/GenBank/DDBJ databases">
        <authorList>
            <consortium name="Lawrence Berkeley National Laboratory"/>
            <person name="Haridas S."/>
            <person name="Hensen N."/>
            <person name="Bonometti L."/>
            <person name="Westerberg I."/>
            <person name="Brannstrom I.O."/>
            <person name="Guillou S."/>
            <person name="Cros-Aarteil S."/>
            <person name="Calhoun S."/>
            <person name="Kuo A."/>
            <person name="Mondo S."/>
            <person name="Pangilinan J."/>
            <person name="Riley R."/>
            <person name="Labutti K."/>
            <person name="Andreopoulos B."/>
            <person name="Lipzen A."/>
            <person name="Chen C."/>
            <person name="Yanf M."/>
            <person name="Daum C."/>
            <person name="Ng V."/>
            <person name="Clum A."/>
            <person name="Steindorff A."/>
            <person name="Ohm R."/>
            <person name="Martin F."/>
            <person name="Silar P."/>
            <person name="Natvig D."/>
            <person name="Lalanne C."/>
            <person name="Gautier V."/>
            <person name="Ament-Velasquez S.L."/>
            <person name="Kruys A."/>
            <person name="Hutchinson M.I."/>
            <person name="Powell A.J."/>
            <person name="Barry K."/>
            <person name="Miller A.N."/>
            <person name="Grigoriev I.V."/>
            <person name="Debuchy R."/>
            <person name="Gladieux P."/>
            <person name="Thoren M.H."/>
            <person name="Johannesson H."/>
        </authorList>
    </citation>
    <scope>NUCLEOTIDE SEQUENCE</scope>
    <source>
        <strain evidence="2">CBS 958.72</strain>
    </source>
</reference>
<feature type="signal peptide" evidence="1">
    <location>
        <begin position="1"/>
        <end position="23"/>
    </location>
</feature>
<feature type="chain" id="PRO_5041926998" description="Killer toxin Kp4 domain-containing protein" evidence="1">
    <location>
        <begin position="24"/>
        <end position="196"/>
    </location>
</feature>
<name>A0AAE0KFI7_9PEZI</name>
<dbReference type="Proteomes" id="UP001287356">
    <property type="component" value="Unassembled WGS sequence"/>
</dbReference>
<reference evidence="2" key="1">
    <citation type="journal article" date="2023" name="Mol. Phylogenet. Evol.">
        <title>Genome-scale phylogeny and comparative genomics of the fungal order Sordariales.</title>
        <authorList>
            <person name="Hensen N."/>
            <person name="Bonometti L."/>
            <person name="Westerberg I."/>
            <person name="Brannstrom I.O."/>
            <person name="Guillou S."/>
            <person name="Cros-Aarteil S."/>
            <person name="Calhoun S."/>
            <person name="Haridas S."/>
            <person name="Kuo A."/>
            <person name="Mondo S."/>
            <person name="Pangilinan J."/>
            <person name="Riley R."/>
            <person name="LaButti K."/>
            <person name="Andreopoulos B."/>
            <person name="Lipzen A."/>
            <person name="Chen C."/>
            <person name="Yan M."/>
            <person name="Daum C."/>
            <person name="Ng V."/>
            <person name="Clum A."/>
            <person name="Steindorff A."/>
            <person name="Ohm R.A."/>
            <person name="Martin F."/>
            <person name="Silar P."/>
            <person name="Natvig D.O."/>
            <person name="Lalanne C."/>
            <person name="Gautier V."/>
            <person name="Ament-Velasquez S.L."/>
            <person name="Kruys A."/>
            <person name="Hutchinson M.I."/>
            <person name="Powell A.J."/>
            <person name="Barry K."/>
            <person name="Miller A.N."/>
            <person name="Grigoriev I.V."/>
            <person name="Debuchy R."/>
            <person name="Gladieux P."/>
            <person name="Hiltunen Thoren M."/>
            <person name="Johannesson H."/>
        </authorList>
    </citation>
    <scope>NUCLEOTIDE SEQUENCE</scope>
    <source>
        <strain evidence="2">CBS 958.72</strain>
    </source>
</reference>
<evidence type="ECO:0000313" key="3">
    <source>
        <dbReference type="Proteomes" id="UP001287356"/>
    </source>
</evidence>
<evidence type="ECO:0008006" key="4">
    <source>
        <dbReference type="Google" id="ProtNLM"/>
    </source>
</evidence>
<keyword evidence="1" id="KW-0732">Signal</keyword>
<comment type="caution">
    <text evidence="2">The sequence shown here is derived from an EMBL/GenBank/DDBJ whole genome shotgun (WGS) entry which is preliminary data.</text>
</comment>
<dbReference type="EMBL" id="JAULSN010000003">
    <property type="protein sequence ID" value="KAK3375759.1"/>
    <property type="molecule type" value="Genomic_DNA"/>
</dbReference>
<evidence type="ECO:0000256" key="1">
    <source>
        <dbReference type="SAM" id="SignalP"/>
    </source>
</evidence>